<dbReference type="InterPro" id="IPR050900">
    <property type="entry name" value="Transposase_IS3/IS150/IS904"/>
</dbReference>
<dbReference type="Gene3D" id="3.30.420.10">
    <property type="entry name" value="Ribonuclease H-like superfamily/Ribonuclease H"/>
    <property type="match status" value="1"/>
</dbReference>
<evidence type="ECO:0000313" key="3">
    <source>
        <dbReference type="EMBL" id="PWI27059.1"/>
    </source>
</evidence>
<gene>
    <name evidence="3" type="ORF">CAY35_09435</name>
</gene>
<evidence type="ECO:0000313" key="4">
    <source>
        <dbReference type="Proteomes" id="UP000245514"/>
    </source>
</evidence>
<keyword evidence="4" id="KW-1185">Reference proteome</keyword>
<reference evidence="3 4" key="1">
    <citation type="submission" date="2018-05" db="EMBL/GenBank/DDBJ databases">
        <title>Draft Genome Sequence of Arthrobacter cumminsii IME1328, Isolated from a Patient Who Suffered from Foot Ulcers in China.</title>
        <authorList>
            <person name="Li M."/>
            <person name="Jiang Z."/>
            <person name="Sun Q."/>
            <person name="Tong Y."/>
        </authorList>
    </citation>
    <scope>NUCLEOTIDE SEQUENCE [LARGE SCALE GENOMIC DNA]</scope>
    <source>
        <strain evidence="3 4">IME1328</strain>
    </source>
</reference>
<dbReference type="InterPro" id="IPR012337">
    <property type="entry name" value="RNaseH-like_sf"/>
</dbReference>
<accession>A0ABX5L4Q2</accession>
<dbReference type="InterPro" id="IPR048020">
    <property type="entry name" value="Transpos_IS3"/>
</dbReference>
<dbReference type="InterPro" id="IPR001584">
    <property type="entry name" value="Integrase_cat-core"/>
</dbReference>
<dbReference type="Proteomes" id="UP000245514">
    <property type="component" value="Unassembled WGS sequence"/>
</dbReference>
<dbReference type="PANTHER" id="PTHR46889">
    <property type="entry name" value="TRANSPOSASE INSF FOR INSERTION SEQUENCE IS3B-RELATED"/>
    <property type="match status" value="1"/>
</dbReference>
<dbReference type="InterPro" id="IPR036397">
    <property type="entry name" value="RNaseH_sf"/>
</dbReference>
<dbReference type="Pfam" id="PF13333">
    <property type="entry name" value="rve_2"/>
    <property type="match status" value="1"/>
</dbReference>
<dbReference type="PANTHER" id="PTHR46889:SF4">
    <property type="entry name" value="TRANSPOSASE INSO FOR INSERTION SEQUENCE ELEMENT IS911B-RELATED"/>
    <property type="match status" value="1"/>
</dbReference>
<dbReference type="NCBIfam" id="NF033516">
    <property type="entry name" value="transpos_IS3"/>
    <property type="match status" value="1"/>
</dbReference>
<name>A0ABX5L4Q2_9MICC</name>
<dbReference type="Pfam" id="PF00665">
    <property type="entry name" value="rve"/>
    <property type="match status" value="1"/>
</dbReference>
<dbReference type="PROSITE" id="PS50994">
    <property type="entry name" value="INTEGRASE"/>
    <property type="match status" value="1"/>
</dbReference>
<dbReference type="EMBL" id="QFWG01000024">
    <property type="protein sequence ID" value="PWI27059.1"/>
    <property type="molecule type" value="Genomic_DNA"/>
</dbReference>
<sequence>MSRPDKHATLRQLIKEIAKTSFYTYGYRRIWFELRHRGIVVSEKIVRRLMSEEGIRVRFAKKKLRYSSYEGEISPAPPNLVRRCFQADQPNRLWLTDISVFAANNGRLYLSAIIDCYDGMVVGYRTSRHPTMELAEDSLKDAIRSQGITARSRLVLHSDRGAHYRGRSWLGLTNQLNITRSMSRKGCSPDNAACEGFFGRMKVEMYHGYVWETTEKLARAIDKYISWYNNRRIKTSLGGQTIA</sequence>
<protein>
    <submittedName>
        <fullName evidence="3">IS3 family transposase</fullName>
    </submittedName>
</protein>
<organism evidence="3 4">
    <name type="scientific">Pseudoglutamicibacter cumminsii</name>
    <dbReference type="NCBI Taxonomy" id="156979"/>
    <lineage>
        <taxon>Bacteria</taxon>
        <taxon>Bacillati</taxon>
        <taxon>Actinomycetota</taxon>
        <taxon>Actinomycetes</taxon>
        <taxon>Micrococcales</taxon>
        <taxon>Micrococcaceae</taxon>
        <taxon>Pseudoglutamicibacter</taxon>
    </lineage>
</organism>
<comment type="function">
    <text evidence="1">Involved in the transposition of the insertion sequence.</text>
</comment>
<evidence type="ECO:0000256" key="1">
    <source>
        <dbReference type="ARBA" id="ARBA00002286"/>
    </source>
</evidence>
<proteinExistence type="predicted"/>
<dbReference type="SUPFAM" id="SSF53098">
    <property type="entry name" value="Ribonuclease H-like"/>
    <property type="match status" value="1"/>
</dbReference>
<feature type="non-terminal residue" evidence="3">
    <location>
        <position position="243"/>
    </location>
</feature>
<dbReference type="InterPro" id="IPR025948">
    <property type="entry name" value="HTH-like_dom"/>
</dbReference>
<feature type="domain" description="Integrase catalytic" evidence="2">
    <location>
        <begin position="86"/>
        <end position="243"/>
    </location>
</feature>
<evidence type="ECO:0000259" key="2">
    <source>
        <dbReference type="PROSITE" id="PS50994"/>
    </source>
</evidence>
<comment type="caution">
    <text evidence="3">The sequence shown here is derived from an EMBL/GenBank/DDBJ whole genome shotgun (WGS) entry which is preliminary data.</text>
</comment>
<dbReference type="Pfam" id="PF13276">
    <property type="entry name" value="HTH_21"/>
    <property type="match status" value="1"/>
</dbReference>